<proteinExistence type="inferred from homology"/>
<dbReference type="InterPro" id="IPR001330">
    <property type="entry name" value="Prenyltrans"/>
</dbReference>
<comment type="cofactor">
    <cofactor evidence="1">
        <name>Zn(2+)</name>
        <dbReference type="ChEBI" id="CHEBI:29105"/>
    </cofactor>
</comment>
<evidence type="ECO:0000256" key="6">
    <source>
        <dbReference type="ARBA" id="ARBA00022737"/>
    </source>
</evidence>
<keyword evidence="7" id="KW-0862">Zinc</keyword>
<keyword evidence="6" id="KW-0677">Repeat</keyword>
<dbReference type="Gene3D" id="1.50.10.20">
    <property type="match status" value="2"/>
</dbReference>
<keyword evidence="12" id="KW-1185">Reference proteome</keyword>
<dbReference type="RefSeq" id="WP_222580732.1">
    <property type="nucleotide sequence ID" value="NZ_JAHVHU010000012.1"/>
</dbReference>
<evidence type="ECO:0000256" key="4">
    <source>
        <dbReference type="ARBA" id="ARBA00022679"/>
    </source>
</evidence>
<evidence type="ECO:0000313" key="11">
    <source>
        <dbReference type="EMBL" id="MBY5959193.1"/>
    </source>
</evidence>
<gene>
    <name evidence="11" type="ORF">KUV50_13655</name>
</gene>
<keyword evidence="3" id="KW-0637">Prenyltransferase</keyword>
<protein>
    <recommendedName>
        <fullName evidence="8">Geranylgeranyl transferase type II subunit beta</fullName>
    </recommendedName>
    <alternativeName>
        <fullName evidence="9">Type II protein geranyl-geranyltransferase subunit beta</fullName>
    </alternativeName>
</protein>
<dbReference type="CDD" id="cd00688">
    <property type="entry name" value="ISOPREN_C2_like"/>
    <property type="match status" value="1"/>
</dbReference>
<evidence type="ECO:0000256" key="9">
    <source>
        <dbReference type="ARBA" id="ARBA00032766"/>
    </source>
</evidence>
<evidence type="ECO:0000256" key="2">
    <source>
        <dbReference type="ARBA" id="ARBA00010497"/>
    </source>
</evidence>
<comment type="caution">
    <text evidence="11">The sequence shown here is derived from an EMBL/GenBank/DDBJ whole genome shotgun (WGS) entry which is preliminary data.</text>
</comment>
<dbReference type="Proteomes" id="UP000753961">
    <property type="component" value="Unassembled WGS sequence"/>
</dbReference>
<dbReference type="AlphaFoldDB" id="A0A953HWR2"/>
<organism evidence="11 12">
    <name type="scientific">Membranihabitans marinus</name>
    <dbReference type="NCBI Taxonomy" id="1227546"/>
    <lineage>
        <taxon>Bacteria</taxon>
        <taxon>Pseudomonadati</taxon>
        <taxon>Bacteroidota</taxon>
        <taxon>Saprospiria</taxon>
        <taxon>Saprospirales</taxon>
        <taxon>Saprospiraceae</taxon>
        <taxon>Membranihabitans</taxon>
    </lineage>
</organism>
<evidence type="ECO:0000259" key="10">
    <source>
        <dbReference type="Pfam" id="PF00432"/>
    </source>
</evidence>
<reference evidence="11" key="1">
    <citation type="submission" date="2021-06" db="EMBL/GenBank/DDBJ databases">
        <title>44 bacteria genomes isolated from Dapeng, Shenzhen.</title>
        <authorList>
            <person name="Zheng W."/>
            <person name="Yu S."/>
            <person name="Huang Y."/>
        </authorList>
    </citation>
    <scope>NUCLEOTIDE SEQUENCE</scope>
    <source>
        <strain evidence="11">DP5N28-2</strain>
    </source>
</reference>
<evidence type="ECO:0000256" key="7">
    <source>
        <dbReference type="ARBA" id="ARBA00022833"/>
    </source>
</evidence>
<evidence type="ECO:0000256" key="3">
    <source>
        <dbReference type="ARBA" id="ARBA00022602"/>
    </source>
</evidence>
<name>A0A953HWR2_9BACT</name>
<dbReference type="InterPro" id="IPR008930">
    <property type="entry name" value="Terpenoid_cyclase/PrenylTrfase"/>
</dbReference>
<evidence type="ECO:0000313" key="12">
    <source>
        <dbReference type="Proteomes" id="UP000753961"/>
    </source>
</evidence>
<keyword evidence="5" id="KW-0479">Metal-binding</keyword>
<evidence type="ECO:0000256" key="1">
    <source>
        <dbReference type="ARBA" id="ARBA00001947"/>
    </source>
</evidence>
<feature type="domain" description="Prenyltransferase alpha-alpha toroid" evidence="10">
    <location>
        <begin position="205"/>
        <end position="302"/>
    </location>
</feature>
<dbReference type="PANTHER" id="PTHR11774">
    <property type="entry name" value="GERANYLGERANYL TRANSFERASE TYPE BETA SUBUNIT"/>
    <property type="match status" value="1"/>
</dbReference>
<dbReference type="PANTHER" id="PTHR11774:SF11">
    <property type="entry name" value="GERANYLGERANYL TRANSFERASE TYPE-2 SUBUNIT BETA"/>
    <property type="match status" value="1"/>
</dbReference>
<evidence type="ECO:0000256" key="5">
    <source>
        <dbReference type="ARBA" id="ARBA00022723"/>
    </source>
</evidence>
<dbReference type="EMBL" id="JAHVHU010000012">
    <property type="protein sequence ID" value="MBY5959193.1"/>
    <property type="molecule type" value="Genomic_DNA"/>
</dbReference>
<accession>A0A953HWR2</accession>
<dbReference type="GO" id="GO:0008318">
    <property type="term" value="F:protein prenyltransferase activity"/>
    <property type="evidence" value="ECO:0007669"/>
    <property type="project" value="InterPro"/>
</dbReference>
<evidence type="ECO:0000256" key="8">
    <source>
        <dbReference type="ARBA" id="ARBA00030816"/>
    </source>
</evidence>
<keyword evidence="4" id="KW-0808">Transferase</keyword>
<comment type="similarity">
    <text evidence="2">Belongs to the protein prenyltransferase subunit beta family.</text>
</comment>
<dbReference type="InterPro" id="IPR045089">
    <property type="entry name" value="PGGT1B-like"/>
</dbReference>
<dbReference type="SUPFAM" id="SSF48239">
    <property type="entry name" value="Terpenoid cyclases/Protein prenyltransferases"/>
    <property type="match status" value="1"/>
</dbReference>
<dbReference type="GO" id="GO:0046872">
    <property type="term" value="F:metal ion binding"/>
    <property type="evidence" value="ECO:0007669"/>
    <property type="project" value="UniProtKB-KW"/>
</dbReference>
<sequence>MIYNRRRILKSVPVLAGGLAVGNFGFLPVENKAKILDGVRSFFIKVANEDGTFRPGIPADYPGMSDTGLSGIAAPTYAVVVHKTFGWELPYEEASIDFFLSSQRSDGAFYATTGSRDPNTPLSKLYNTVQSVAALKILGAEPRYDPMPVIEYFFEGKRFQELPLYTTSFFALFFSAWNKRMPSYIDEKMRAYLKDEQKADGYIGNHVASTFHAAHYYRLIGEETPLAEEMVTRVLKDQKDDGSWSLNTPDYDVHAVFDALFILRQVGDKKRKRQIAKAYRKATNWILECRKDDGGFSHFPGKAPSDVDAVYFHIGALVESGYLKPAKGIEDEEIYGWGHLMDPDKTYNCLI</sequence>
<dbReference type="Pfam" id="PF00432">
    <property type="entry name" value="Prenyltrans"/>
    <property type="match status" value="1"/>
</dbReference>